<dbReference type="Proteomes" id="UP000887574">
    <property type="component" value="Unplaced"/>
</dbReference>
<name>A0A915CYE2_9BILA</name>
<dbReference type="WBParaSite" id="jg1347">
    <property type="protein sequence ID" value="jg1347"/>
    <property type="gene ID" value="jg1347"/>
</dbReference>
<evidence type="ECO:0000313" key="2">
    <source>
        <dbReference type="Proteomes" id="UP000887574"/>
    </source>
</evidence>
<dbReference type="AlphaFoldDB" id="A0A915CYE2"/>
<accession>A0A915CYE2</accession>
<sequence>MILKTVNVEKFDDVLITESEASLNDADVETNKEGDPPSCKKIRDASGSSSTKTLKSPVNKKGPGRPPKPKRTSGRPNLSEKAENEKQTIRAMNEIDEMTFDPINYIPPENFSTRFDLRNHDFEKDLQKKDLFALLSFYAETANRGNKFKIGVVDPSYTRAIQDANGTTTFSKERSFYGSQNAEIILCRL</sequence>
<feature type="region of interest" description="Disordered" evidence="1">
    <location>
        <begin position="20"/>
        <end position="86"/>
    </location>
</feature>
<proteinExistence type="predicted"/>
<organism evidence="2 3">
    <name type="scientific">Ditylenchus dipsaci</name>
    <dbReference type="NCBI Taxonomy" id="166011"/>
    <lineage>
        <taxon>Eukaryota</taxon>
        <taxon>Metazoa</taxon>
        <taxon>Ecdysozoa</taxon>
        <taxon>Nematoda</taxon>
        <taxon>Chromadorea</taxon>
        <taxon>Rhabditida</taxon>
        <taxon>Tylenchina</taxon>
        <taxon>Tylenchomorpha</taxon>
        <taxon>Sphaerularioidea</taxon>
        <taxon>Anguinidae</taxon>
        <taxon>Anguininae</taxon>
        <taxon>Ditylenchus</taxon>
    </lineage>
</organism>
<evidence type="ECO:0000256" key="1">
    <source>
        <dbReference type="SAM" id="MobiDB-lite"/>
    </source>
</evidence>
<keyword evidence="2" id="KW-1185">Reference proteome</keyword>
<feature type="compositionally biased region" description="Polar residues" evidence="1">
    <location>
        <begin position="46"/>
        <end position="56"/>
    </location>
</feature>
<protein>
    <submittedName>
        <fullName evidence="3">Uncharacterized protein</fullName>
    </submittedName>
</protein>
<reference evidence="3" key="1">
    <citation type="submission" date="2022-11" db="UniProtKB">
        <authorList>
            <consortium name="WormBaseParasite"/>
        </authorList>
    </citation>
    <scope>IDENTIFICATION</scope>
</reference>
<evidence type="ECO:0000313" key="3">
    <source>
        <dbReference type="WBParaSite" id="jg1347"/>
    </source>
</evidence>